<comment type="caution">
    <text evidence="2">The sequence shown here is derived from an EMBL/GenBank/DDBJ whole genome shotgun (WGS) entry which is preliminary data.</text>
</comment>
<keyword evidence="3" id="KW-1185">Reference proteome</keyword>
<reference evidence="2 3" key="1">
    <citation type="submission" date="2017-08" db="EMBL/GenBank/DDBJ databases">
        <title>Salimicrobium alkalisoli sp. nov., isolated from saline alkaline soil.</title>
        <authorList>
            <person name="Zhang G."/>
            <person name="Xiong Q."/>
        </authorList>
    </citation>
    <scope>NUCLEOTIDE SEQUENCE [LARGE SCALE GENOMIC DNA]</scope>
    <source>
        <strain evidence="2 3">WN024</strain>
    </source>
</reference>
<feature type="transmembrane region" description="Helical" evidence="1">
    <location>
        <begin position="39"/>
        <end position="58"/>
    </location>
</feature>
<gene>
    <name evidence="2" type="ORF">CKW00_13205</name>
</gene>
<keyword evidence="1" id="KW-0812">Transmembrane</keyword>
<organism evidence="2 3">
    <name type="scientific">Salimicrobium humidisoli</name>
    <dbReference type="NCBI Taxonomy" id="2029857"/>
    <lineage>
        <taxon>Bacteria</taxon>
        <taxon>Bacillati</taxon>
        <taxon>Bacillota</taxon>
        <taxon>Bacilli</taxon>
        <taxon>Bacillales</taxon>
        <taxon>Bacillaceae</taxon>
        <taxon>Salimicrobium</taxon>
    </lineage>
</organism>
<keyword evidence="1" id="KW-1133">Transmembrane helix</keyword>
<name>A0ABX4HPF9_9BACI</name>
<dbReference type="RefSeq" id="WP_095822958.1">
    <property type="nucleotide sequence ID" value="NZ_NSGH01000038.1"/>
</dbReference>
<evidence type="ECO:0000256" key="1">
    <source>
        <dbReference type="SAM" id="Phobius"/>
    </source>
</evidence>
<evidence type="ECO:0000313" key="3">
    <source>
        <dbReference type="Proteomes" id="UP000217561"/>
    </source>
</evidence>
<dbReference type="Proteomes" id="UP000217561">
    <property type="component" value="Unassembled WGS sequence"/>
</dbReference>
<proteinExistence type="predicted"/>
<sequence length="67" mass="7925">MDENKSYRRFKLIFHSFIFIFAIGVIIASIAGWNEMNRALLYLILGIIFATESIFGFYKNFRQRLAQ</sequence>
<evidence type="ECO:0000313" key="2">
    <source>
        <dbReference type="EMBL" id="PBB04600.1"/>
    </source>
</evidence>
<dbReference type="EMBL" id="NSGH01000038">
    <property type="protein sequence ID" value="PBB04600.1"/>
    <property type="molecule type" value="Genomic_DNA"/>
</dbReference>
<protein>
    <submittedName>
        <fullName evidence="2">Uncharacterized protein</fullName>
    </submittedName>
</protein>
<feature type="transmembrane region" description="Helical" evidence="1">
    <location>
        <begin position="12"/>
        <end position="33"/>
    </location>
</feature>
<accession>A0ABX4HPF9</accession>
<keyword evidence="1" id="KW-0472">Membrane</keyword>